<dbReference type="SUPFAM" id="SSF52540">
    <property type="entry name" value="P-loop containing nucleoside triphosphate hydrolases"/>
    <property type="match status" value="1"/>
</dbReference>
<evidence type="ECO:0000313" key="11">
    <source>
        <dbReference type="Proteomes" id="UP000571128"/>
    </source>
</evidence>
<dbReference type="Pfam" id="PF13614">
    <property type="entry name" value="AAA_31"/>
    <property type="match status" value="1"/>
</dbReference>
<evidence type="ECO:0000256" key="1">
    <source>
        <dbReference type="ARBA" id="ARBA00007316"/>
    </source>
</evidence>
<dbReference type="EC" id="2.7.10.2" evidence="2"/>
<dbReference type="InterPro" id="IPR027417">
    <property type="entry name" value="P-loop_NTPase"/>
</dbReference>
<keyword evidence="3" id="KW-0808">Transferase</keyword>
<dbReference type="GO" id="GO:0005524">
    <property type="term" value="F:ATP binding"/>
    <property type="evidence" value="ECO:0007669"/>
    <property type="project" value="UniProtKB-KW"/>
</dbReference>
<dbReference type="CDD" id="cd05387">
    <property type="entry name" value="BY-kinase"/>
    <property type="match status" value="1"/>
</dbReference>
<name>A0A841YHP9_9LIST</name>
<gene>
    <name evidence="10" type="ORF">HB844_13480</name>
</gene>
<dbReference type="InterPro" id="IPR050445">
    <property type="entry name" value="Bact_polysacc_biosynth/exp"/>
</dbReference>
<dbReference type="NCBIfam" id="TIGR01007">
    <property type="entry name" value="eps_fam"/>
    <property type="match status" value="1"/>
</dbReference>
<dbReference type="Proteomes" id="UP000571128">
    <property type="component" value="Unassembled WGS sequence"/>
</dbReference>
<evidence type="ECO:0000313" key="10">
    <source>
        <dbReference type="EMBL" id="MBC1399871.1"/>
    </source>
</evidence>
<reference evidence="10 11" key="1">
    <citation type="submission" date="2020-03" db="EMBL/GenBank/DDBJ databases">
        <title>Soil Listeria distribution.</title>
        <authorList>
            <person name="Liao J."/>
            <person name="Wiedmann M."/>
        </authorList>
    </citation>
    <scope>NUCLEOTIDE SEQUENCE [LARGE SCALE GENOMIC DNA]</scope>
    <source>
        <strain evidence="10 11">FSL L7-1645</strain>
    </source>
</reference>
<dbReference type="RefSeq" id="WP_007547980.1">
    <property type="nucleotide sequence ID" value="NZ_JAARPY010000019.1"/>
</dbReference>
<evidence type="ECO:0000259" key="9">
    <source>
        <dbReference type="Pfam" id="PF13614"/>
    </source>
</evidence>
<evidence type="ECO:0000256" key="6">
    <source>
        <dbReference type="ARBA" id="ARBA00022840"/>
    </source>
</evidence>
<dbReference type="PANTHER" id="PTHR32309">
    <property type="entry name" value="TYROSINE-PROTEIN KINASE"/>
    <property type="match status" value="1"/>
</dbReference>
<dbReference type="InterPro" id="IPR005702">
    <property type="entry name" value="Wzc-like_C"/>
</dbReference>
<sequence>MKKKKLNGLFLTNKKSFEAEKIRSIQVSLQFALITQKKKKVLMFTSANKGEGKTFCISKIAQEAAQQGKRVLLIDLDLHRPRLSKSLCGQNTKGLMNILREDGDLNDYVLSLSEDNLYLLPTGPLPPNPLEVISSDTLKELIATISADFDYVFIDTPPVRILSDSRVVATLCDGVIFVVKNGETKMQELKEAKDAISKTGTPIIGAILNGYTYNKKAKSSYVYY</sequence>
<feature type="domain" description="AAA" evidence="9">
    <location>
        <begin position="42"/>
        <end position="187"/>
    </location>
</feature>
<evidence type="ECO:0000256" key="7">
    <source>
        <dbReference type="ARBA" id="ARBA00023137"/>
    </source>
</evidence>
<keyword evidence="4" id="KW-0547">Nucleotide-binding</keyword>
<accession>A0A841YHP9</accession>
<evidence type="ECO:0000256" key="5">
    <source>
        <dbReference type="ARBA" id="ARBA00022777"/>
    </source>
</evidence>
<keyword evidence="6" id="KW-0067">ATP-binding</keyword>
<evidence type="ECO:0000256" key="4">
    <source>
        <dbReference type="ARBA" id="ARBA00022741"/>
    </source>
</evidence>
<dbReference type="InterPro" id="IPR025669">
    <property type="entry name" value="AAA_dom"/>
</dbReference>
<dbReference type="GO" id="GO:0004715">
    <property type="term" value="F:non-membrane spanning protein tyrosine kinase activity"/>
    <property type="evidence" value="ECO:0007669"/>
    <property type="project" value="UniProtKB-EC"/>
</dbReference>
<dbReference type="Gene3D" id="3.40.50.300">
    <property type="entry name" value="P-loop containing nucleotide triphosphate hydrolases"/>
    <property type="match status" value="1"/>
</dbReference>
<evidence type="ECO:0000256" key="8">
    <source>
        <dbReference type="ARBA" id="ARBA00051245"/>
    </source>
</evidence>
<comment type="catalytic activity">
    <reaction evidence="8">
        <text>L-tyrosyl-[protein] + ATP = O-phospho-L-tyrosyl-[protein] + ADP + H(+)</text>
        <dbReference type="Rhea" id="RHEA:10596"/>
        <dbReference type="Rhea" id="RHEA-COMP:10136"/>
        <dbReference type="Rhea" id="RHEA-COMP:20101"/>
        <dbReference type="ChEBI" id="CHEBI:15378"/>
        <dbReference type="ChEBI" id="CHEBI:30616"/>
        <dbReference type="ChEBI" id="CHEBI:46858"/>
        <dbReference type="ChEBI" id="CHEBI:61978"/>
        <dbReference type="ChEBI" id="CHEBI:456216"/>
        <dbReference type="EC" id="2.7.10.2"/>
    </reaction>
</comment>
<evidence type="ECO:0000256" key="2">
    <source>
        <dbReference type="ARBA" id="ARBA00011903"/>
    </source>
</evidence>
<keyword evidence="5 10" id="KW-0418">Kinase</keyword>
<dbReference type="AlphaFoldDB" id="A0A841YHP9"/>
<proteinExistence type="inferred from homology"/>
<dbReference type="EMBL" id="JAARPY010000019">
    <property type="protein sequence ID" value="MBC1399871.1"/>
    <property type="molecule type" value="Genomic_DNA"/>
</dbReference>
<dbReference type="GO" id="GO:0005886">
    <property type="term" value="C:plasma membrane"/>
    <property type="evidence" value="ECO:0007669"/>
    <property type="project" value="TreeGrafter"/>
</dbReference>
<keyword evidence="7" id="KW-0829">Tyrosine-protein kinase</keyword>
<evidence type="ECO:0000256" key="3">
    <source>
        <dbReference type="ARBA" id="ARBA00022679"/>
    </source>
</evidence>
<protein>
    <recommendedName>
        <fullName evidence="2">non-specific protein-tyrosine kinase</fullName>
        <ecNumber evidence="2">2.7.10.2</ecNumber>
    </recommendedName>
</protein>
<comment type="caution">
    <text evidence="10">The sequence shown here is derived from an EMBL/GenBank/DDBJ whole genome shotgun (WGS) entry which is preliminary data.</text>
</comment>
<comment type="similarity">
    <text evidence="1">Belongs to the CpsD/CapB family.</text>
</comment>
<organism evidence="10 11">
    <name type="scientific">Listeria fleischmannii</name>
    <dbReference type="NCBI Taxonomy" id="1069827"/>
    <lineage>
        <taxon>Bacteria</taxon>
        <taxon>Bacillati</taxon>
        <taxon>Bacillota</taxon>
        <taxon>Bacilli</taxon>
        <taxon>Bacillales</taxon>
        <taxon>Listeriaceae</taxon>
        <taxon>Listeria</taxon>
    </lineage>
</organism>
<dbReference type="PANTHER" id="PTHR32309:SF13">
    <property type="entry name" value="FERRIC ENTEROBACTIN TRANSPORT PROTEIN FEPE"/>
    <property type="match status" value="1"/>
</dbReference>